<dbReference type="AlphaFoldDB" id="A0A1G9ZGW6"/>
<evidence type="ECO:0000256" key="1">
    <source>
        <dbReference type="SAM" id="SignalP"/>
    </source>
</evidence>
<dbReference type="EMBL" id="LT629701">
    <property type="protein sequence ID" value="SDN20494.1"/>
    <property type="molecule type" value="Genomic_DNA"/>
</dbReference>
<keyword evidence="4" id="KW-1185">Reference proteome</keyword>
<keyword evidence="1" id="KW-0732">Signal</keyword>
<organism evidence="3 4">
    <name type="scientific">Allokutzneria albata</name>
    <name type="common">Kibdelosporangium albatum</name>
    <dbReference type="NCBI Taxonomy" id="211114"/>
    <lineage>
        <taxon>Bacteria</taxon>
        <taxon>Bacillati</taxon>
        <taxon>Actinomycetota</taxon>
        <taxon>Actinomycetes</taxon>
        <taxon>Pseudonocardiales</taxon>
        <taxon>Pseudonocardiaceae</taxon>
        <taxon>Allokutzneria</taxon>
    </lineage>
</organism>
<dbReference type="RefSeq" id="WP_156051890.1">
    <property type="nucleotide sequence ID" value="NZ_JOEF01000055.1"/>
</dbReference>
<feature type="signal peptide" evidence="1">
    <location>
        <begin position="1"/>
        <end position="24"/>
    </location>
</feature>
<evidence type="ECO:0000259" key="2">
    <source>
        <dbReference type="Pfam" id="PF22322"/>
    </source>
</evidence>
<feature type="chain" id="PRO_5038762549" description="DUF6973 domain-containing protein" evidence="1">
    <location>
        <begin position="25"/>
        <end position="163"/>
    </location>
</feature>
<protein>
    <recommendedName>
        <fullName evidence="2">DUF6973 domain-containing protein</fullName>
    </recommendedName>
</protein>
<proteinExistence type="predicted"/>
<dbReference type="STRING" id="211114.SAMN04489726_5494"/>
<dbReference type="InterPro" id="IPR054246">
    <property type="entry name" value="DUF6973"/>
</dbReference>
<dbReference type="Pfam" id="PF22322">
    <property type="entry name" value="DUF6973"/>
    <property type="match status" value="1"/>
</dbReference>
<name>A0A1G9ZGW6_ALLAB</name>
<accession>A0A1G9ZGW6</accession>
<reference evidence="3 4" key="1">
    <citation type="submission" date="2016-10" db="EMBL/GenBank/DDBJ databases">
        <authorList>
            <person name="de Groot N.N."/>
        </authorList>
    </citation>
    <scope>NUCLEOTIDE SEQUENCE [LARGE SCALE GENOMIC DNA]</scope>
    <source>
        <strain evidence="3 4">DSM 44149</strain>
    </source>
</reference>
<gene>
    <name evidence="3" type="ORF">SAMN04489726_5494</name>
</gene>
<evidence type="ECO:0000313" key="3">
    <source>
        <dbReference type="EMBL" id="SDN20494.1"/>
    </source>
</evidence>
<dbReference type="Proteomes" id="UP000183376">
    <property type="component" value="Chromosome I"/>
</dbReference>
<dbReference type="OrthoDB" id="1187707at2"/>
<feature type="domain" description="DUF6973" evidence="2">
    <location>
        <begin position="39"/>
        <end position="135"/>
    </location>
</feature>
<evidence type="ECO:0000313" key="4">
    <source>
        <dbReference type="Proteomes" id="UP000183376"/>
    </source>
</evidence>
<sequence>MRRPLVVLAMTTAAVFGLTAPATAGPSQAMNQLNESERKICAENPVRCLAALAVAKTASDESTSAFSGQNYDGTQRDAARHCMWQSLLSADHGSAYAKRWGDAHEENPAPPASHEMDFHNNAVARVWGGQIARNELVAHCTTSARAAAFKDYSDKQRLVYIAK</sequence>